<evidence type="ECO:0000313" key="4">
    <source>
        <dbReference type="EMBL" id="CUN86339.1"/>
    </source>
</evidence>
<evidence type="ECO:0000256" key="2">
    <source>
        <dbReference type="PROSITE-ProRule" id="PRU00335"/>
    </source>
</evidence>
<reference evidence="4 5" key="1">
    <citation type="submission" date="2015-09" db="EMBL/GenBank/DDBJ databases">
        <authorList>
            <consortium name="Pathogen Informatics"/>
        </authorList>
    </citation>
    <scope>NUCLEOTIDE SEQUENCE [LARGE SCALE GENOMIC DNA]</scope>
    <source>
        <strain evidence="4 5">2789STDY5834841</strain>
    </source>
</reference>
<evidence type="ECO:0000259" key="3">
    <source>
        <dbReference type="PROSITE" id="PS50977"/>
    </source>
</evidence>
<name>A0A174AEL7_9FIRM</name>
<protein>
    <submittedName>
        <fullName evidence="4">Toluene efflux pump ttgABC operon repressor</fullName>
    </submittedName>
</protein>
<keyword evidence="1 2" id="KW-0238">DNA-binding</keyword>
<dbReference type="GO" id="GO:0003677">
    <property type="term" value="F:DNA binding"/>
    <property type="evidence" value="ECO:0007669"/>
    <property type="project" value="UniProtKB-UniRule"/>
</dbReference>
<sequence length="208" mass="24165">MSYCSDLTRERIMECAKVEFLKKGFQATQLKDIVTAAKVTTGAIYRHFKDKEALFFALIEDVYHYTLDFLDNAEPYDKVGIREAIERDSVEASYVQAMTYVNYMYEHLEEFQLLLKCSKGSRVENFIEEITIQYTKQNALFVKAAYEAGYAKCLPNDIEIHILTHGYITALCECILHDVPYEKAEDYVKNIIKFQHYGWYGVLGLPLK</sequence>
<dbReference type="PANTHER" id="PTHR43479">
    <property type="entry name" value="ACREF/ENVCD OPERON REPRESSOR-RELATED"/>
    <property type="match status" value="1"/>
</dbReference>
<dbReference type="Pfam" id="PF00440">
    <property type="entry name" value="TetR_N"/>
    <property type="match status" value="1"/>
</dbReference>
<proteinExistence type="predicted"/>
<accession>A0A174AEL7</accession>
<evidence type="ECO:0000256" key="1">
    <source>
        <dbReference type="ARBA" id="ARBA00023125"/>
    </source>
</evidence>
<dbReference type="InterPro" id="IPR001647">
    <property type="entry name" value="HTH_TetR"/>
</dbReference>
<gene>
    <name evidence="4" type="primary">ttgR</name>
    <name evidence="4" type="ORF">ERS852456_01010</name>
</gene>
<feature type="DNA-binding region" description="H-T-H motif" evidence="2">
    <location>
        <begin position="29"/>
        <end position="48"/>
    </location>
</feature>
<dbReference type="RefSeq" id="WP_025655071.1">
    <property type="nucleotide sequence ID" value="NZ_CYZO01000010.1"/>
</dbReference>
<dbReference type="AlphaFoldDB" id="A0A174AEL7"/>
<dbReference type="InterPro" id="IPR009057">
    <property type="entry name" value="Homeodomain-like_sf"/>
</dbReference>
<dbReference type="EMBL" id="CYZO01000010">
    <property type="protein sequence ID" value="CUN86339.1"/>
    <property type="molecule type" value="Genomic_DNA"/>
</dbReference>
<dbReference type="PANTHER" id="PTHR43479:SF11">
    <property type="entry name" value="ACREF_ENVCD OPERON REPRESSOR-RELATED"/>
    <property type="match status" value="1"/>
</dbReference>
<dbReference type="SUPFAM" id="SSF46689">
    <property type="entry name" value="Homeodomain-like"/>
    <property type="match status" value="1"/>
</dbReference>
<dbReference type="InterPro" id="IPR050624">
    <property type="entry name" value="HTH-type_Tx_Regulator"/>
</dbReference>
<dbReference type="Proteomes" id="UP000095787">
    <property type="component" value="Unassembled WGS sequence"/>
</dbReference>
<feature type="domain" description="HTH tetR-type" evidence="3">
    <location>
        <begin position="6"/>
        <end position="66"/>
    </location>
</feature>
<organism evidence="4 5">
    <name type="scientific">[Ruminococcus] torques</name>
    <dbReference type="NCBI Taxonomy" id="33039"/>
    <lineage>
        <taxon>Bacteria</taxon>
        <taxon>Bacillati</taxon>
        <taxon>Bacillota</taxon>
        <taxon>Clostridia</taxon>
        <taxon>Lachnospirales</taxon>
        <taxon>Lachnospiraceae</taxon>
        <taxon>Mediterraneibacter</taxon>
    </lineage>
</organism>
<evidence type="ECO:0000313" key="5">
    <source>
        <dbReference type="Proteomes" id="UP000095787"/>
    </source>
</evidence>
<dbReference type="Gene3D" id="1.10.357.10">
    <property type="entry name" value="Tetracycline Repressor, domain 2"/>
    <property type="match status" value="1"/>
</dbReference>
<dbReference type="PRINTS" id="PR00455">
    <property type="entry name" value="HTHTETR"/>
</dbReference>
<dbReference type="PROSITE" id="PS50977">
    <property type="entry name" value="HTH_TETR_2"/>
    <property type="match status" value="1"/>
</dbReference>